<sequence>MKISCGRKNKRLWLSQEDYIKKVLEKFNMSKARVVSSSLAGHFKLNSEQCPTSEKDKADMSRVLYAFVVGSLMYAIVCTRPDIAYTVGVVSHFLSNLGREH</sequence>
<comment type="caution">
    <text evidence="1">The sequence shown here is derived from an EMBL/GenBank/DDBJ whole genome shotgun (WGS) entry which is preliminary data.</text>
</comment>
<evidence type="ECO:0000313" key="1">
    <source>
        <dbReference type="EMBL" id="CAA0825663.1"/>
    </source>
</evidence>
<proteinExistence type="predicted"/>
<dbReference type="Proteomes" id="UP001153555">
    <property type="component" value="Unassembled WGS sequence"/>
</dbReference>
<organism evidence="1 2">
    <name type="scientific">Striga hermonthica</name>
    <name type="common">Purple witchweed</name>
    <name type="synonym">Buchnera hermonthica</name>
    <dbReference type="NCBI Taxonomy" id="68872"/>
    <lineage>
        <taxon>Eukaryota</taxon>
        <taxon>Viridiplantae</taxon>
        <taxon>Streptophyta</taxon>
        <taxon>Embryophyta</taxon>
        <taxon>Tracheophyta</taxon>
        <taxon>Spermatophyta</taxon>
        <taxon>Magnoliopsida</taxon>
        <taxon>eudicotyledons</taxon>
        <taxon>Gunneridae</taxon>
        <taxon>Pentapetalae</taxon>
        <taxon>asterids</taxon>
        <taxon>lamiids</taxon>
        <taxon>Lamiales</taxon>
        <taxon>Orobanchaceae</taxon>
        <taxon>Buchnereae</taxon>
        <taxon>Striga</taxon>
    </lineage>
</organism>
<dbReference type="OrthoDB" id="1915846at2759"/>
<keyword evidence="2" id="KW-1185">Reference proteome</keyword>
<name>A0A9N7N9Q3_STRHE</name>
<reference evidence="1" key="1">
    <citation type="submission" date="2019-12" db="EMBL/GenBank/DDBJ databases">
        <authorList>
            <person name="Scholes J."/>
        </authorList>
    </citation>
    <scope>NUCLEOTIDE SEQUENCE</scope>
</reference>
<dbReference type="AlphaFoldDB" id="A0A9N7N9Q3"/>
<dbReference type="EMBL" id="CACSLK010026087">
    <property type="protein sequence ID" value="CAA0825663.1"/>
    <property type="molecule type" value="Genomic_DNA"/>
</dbReference>
<evidence type="ECO:0000313" key="2">
    <source>
        <dbReference type="Proteomes" id="UP001153555"/>
    </source>
</evidence>
<accession>A0A9N7N9Q3</accession>
<protein>
    <submittedName>
        <fullName evidence="1">Uncharacterized mitochondrial protein AtMg00810</fullName>
    </submittedName>
</protein>
<gene>
    <name evidence="1" type="ORF">SHERM_22407</name>
</gene>